<organism evidence="13 14">
    <name type="scientific">Gardnerella vaginalis</name>
    <dbReference type="NCBI Taxonomy" id="2702"/>
    <lineage>
        <taxon>Bacteria</taxon>
        <taxon>Bacillati</taxon>
        <taxon>Actinomycetota</taxon>
        <taxon>Actinomycetes</taxon>
        <taxon>Bifidobacteriales</taxon>
        <taxon>Bifidobacteriaceae</taxon>
        <taxon>Gardnerella</taxon>
    </lineage>
</organism>
<evidence type="ECO:0000256" key="3">
    <source>
        <dbReference type="ARBA" id="ARBA00009736"/>
    </source>
</evidence>
<comment type="pathway">
    <text evidence="2">Nucleotide-sugar biosynthesis; GDP-alpha-D-mannose biosynthesis; alpha-D-mannose 1-phosphate from D-fructose 6-phosphate: step 2/2.</text>
</comment>
<dbReference type="EMBL" id="LRTV01000001">
    <property type="protein sequence ID" value="RFD79997.1"/>
    <property type="molecule type" value="Genomic_DNA"/>
</dbReference>
<keyword evidence="8 12" id="KW-0460">Magnesium</keyword>
<evidence type="ECO:0000256" key="9">
    <source>
        <dbReference type="ARBA" id="ARBA00023235"/>
    </source>
</evidence>
<comment type="subcellular location">
    <subcellularLocation>
        <location evidence="1">Cytoplasm</location>
    </subcellularLocation>
</comment>
<dbReference type="GO" id="GO:0004615">
    <property type="term" value="F:phosphomannomutase activity"/>
    <property type="evidence" value="ECO:0007669"/>
    <property type="project" value="UniProtKB-EC"/>
</dbReference>
<keyword evidence="9" id="KW-0413">Isomerase</keyword>
<dbReference type="Gene3D" id="3.30.1240.20">
    <property type="match status" value="1"/>
</dbReference>
<dbReference type="SFLD" id="SFLDG01143">
    <property type="entry name" value="C2.B.3:_Phosphomannomutase_Lik"/>
    <property type="match status" value="1"/>
</dbReference>
<feature type="binding site" evidence="11">
    <location>
        <position position="36"/>
    </location>
    <ligand>
        <name>alpha-D-mannose 1-phosphate</name>
        <dbReference type="ChEBI" id="CHEBI:58409"/>
    </ligand>
</feature>
<evidence type="ECO:0000256" key="10">
    <source>
        <dbReference type="PIRSR" id="PIRSR605002-1"/>
    </source>
</evidence>
<comment type="subunit">
    <text evidence="4">Homodimer.</text>
</comment>
<dbReference type="GO" id="GO:0009298">
    <property type="term" value="P:GDP-mannose biosynthetic process"/>
    <property type="evidence" value="ECO:0007669"/>
    <property type="project" value="UniProtKB-UniPathway"/>
</dbReference>
<dbReference type="GO" id="GO:0046872">
    <property type="term" value="F:metal ion binding"/>
    <property type="evidence" value="ECO:0007669"/>
    <property type="project" value="UniProtKB-KW"/>
</dbReference>
<comment type="similarity">
    <text evidence="3">Belongs to the eukaryotic PMM family.</text>
</comment>
<dbReference type="SFLD" id="SFLDS00003">
    <property type="entry name" value="Haloacid_Dehalogenase"/>
    <property type="match status" value="1"/>
</dbReference>
<name>A0A3E1J123_GARVA</name>
<dbReference type="Pfam" id="PF03332">
    <property type="entry name" value="PMM"/>
    <property type="match status" value="1"/>
</dbReference>
<dbReference type="Proteomes" id="UP000259221">
    <property type="component" value="Unassembled WGS sequence"/>
</dbReference>
<dbReference type="PANTHER" id="PTHR10466:SF0">
    <property type="entry name" value="PHOSPHOMANNOMUTASE"/>
    <property type="match status" value="1"/>
</dbReference>
<evidence type="ECO:0000256" key="11">
    <source>
        <dbReference type="PIRSR" id="PIRSR605002-2"/>
    </source>
</evidence>
<comment type="caution">
    <text evidence="13">The sequence shown here is derived from an EMBL/GenBank/DDBJ whole genome shotgun (WGS) entry which is preliminary data.</text>
</comment>
<evidence type="ECO:0000256" key="6">
    <source>
        <dbReference type="ARBA" id="ARBA00022490"/>
    </source>
</evidence>
<dbReference type="EC" id="5.4.2.8" evidence="5"/>
<dbReference type="InterPro" id="IPR006379">
    <property type="entry name" value="HAD-SF_hydro_IIB"/>
</dbReference>
<dbReference type="PANTHER" id="PTHR10466">
    <property type="entry name" value="PHOSPHOMANNOMUTASE"/>
    <property type="match status" value="1"/>
</dbReference>
<keyword evidence="6" id="KW-0963">Cytoplasm</keyword>
<dbReference type="GO" id="GO:0006487">
    <property type="term" value="P:protein N-linked glycosylation"/>
    <property type="evidence" value="ECO:0007669"/>
    <property type="project" value="TreeGrafter"/>
</dbReference>
<evidence type="ECO:0000256" key="8">
    <source>
        <dbReference type="ARBA" id="ARBA00022842"/>
    </source>
</evidence>
<dbReference type="GO" id="GO:0016791">
    <property type="term" value="F:phosphatase activity"/>
    <property type="evidence" value="ECO:0007669"/>
    <property type="project" value="UniProtKB-ARBA"/>
</dbReference>
<evidence type="ECO:0000313" key="14">
    <source>
        <dbReference type="Proteomes" id="UP000259221"/>
    </source>
</evidence>
<feature type="binding site" evidence="12">
    <location>
        <position position="27"/>
    </location>
    <ligand>
        <name>Mg(2+)</name>
        <dbReference type="ChEBI" id="CHEBI:18420"/>
        <label>1</label>
    </ligand>
</feature>
<dbReference type="AlphaFoldDB" id="A0A3E1J123"/>
<dbReference type="NCBIfam" id="TIGR01484">
    <property type="entry name" value="HAD-SF-IIB"/>
    <property type="match status" value="1"/>
</dbReference>
<keyword evidence="7 12" id="KW-0479">Metal-binding</keyword>
<reference evidence="13 14" key="1">
    <citation type="submission" date="2016-02" db="EMBL/GenBank/DDBJ databases">
        <authorList>
            <person name="Alioto T."/>
            <person name="Alioto T."/>
        </authorList>
    </citation>
    <scope>NUCLEOTIDE SEQUENCE [LARGE SCALE GENOMIC DNA]</scope>
    <source>
        <strain evidence="13 14">NR010</strain>
    </source>
</reference>
<evidence type="ECO:0000256" key="12">
    <source>
        <dbReference type="PIRSR" id="PIRSR605002-3"/>
    </source>
</evidence>
<feature type="binding site" evidence="11">
    <location>
        <position position="202"/>
    </location>
    <ligand>
        <name>alpha-D-mannose 1-phosphate</name>
        <dbReference type="ChEBI" id="CHEBI:58409"/>
    </ligand>
</feature>
<comment type="cofactor">
    <cofactor evidence="12">
        <name>Mg(2+)</name>
        <dbReference type="ChEBI" id="CHEBI:18420"/>
    </cofactor>
</comment>
<dbReference type="GO" id="GO:0005829">
    <property type="term" value="C:cytosol"/>
    <property type="evidence" value="ECO:0007669"/>
    <property type="project" value="TreeGrafter"/>
</dbReference>
<dbReference type="Gene3D" id="3.40.50.1000">
    <property type="entry name" value="HAD superfamily/HAD-like"/>
    <property type="match status" value="1"/>
</dbReference>
<protein>
    <recommendedName>
        <fullName evidence="5">phosphomannomutase</fullName>
        <ecNumber evidence="5">5.4.2.8</ecNumber>
    </recommendedName>
</protein>
<dbReference type="InterPro" id="IPR005002">
    <property type="entry name" value="PMM"/>
</dbReference>
<evidence type="ECO:0000256" key="1">
    <source>
        <dbReference type="ARBA" id="ARBA00004496"/>
    </source>
</evidence>
<proteinExistence type="inferred from homology"/>
<evidence type="ECO:0000256" key="7">
    <source>
        <dbReference type="ARBA" id="ARBA00022723"/>
    </source>
</evidence>
<feature type="active site" description="Nucleophile" evidence="10">
    <location>
        <position position="27"/>
    </location>
</feature>
<feature type="binding site" evidence="11">
    <location>
        <position position="200"/>
    </location>
    <ligand>
        <name>alpha-D-mannose 1-phosphate</name>
        <dbReference type="ChEBI" id="CHEBI:58409"/>
    </ligand>
</feature>
<dbReference type="InterPro" id="IPR023214">
    <property type="entry name" value="HAD_sf"/>
</dbReference>
<evidence type="ECO:0000256" key="2">
    <source>
        <dbReference type="ARBA" id="ARBA00004699"/>
    </source>
</evidence>
<dbReference type="RefSeq" id="WP_116711587.1">
    <property type="nucleotide sequence ID" value="NZ_LRTV01000001.1"/>
</dbReference>
<sequence>MLKPIVHDCNECTLAERIGSSSLIAFDLDNTLACSRKPMLDPMAEALSNLINVIPVAIVTGGCLSLVQSQVLDKLLPGTQLTRLHIMPTNGTSYYRVRDDASLQCVYEHRIKSEQAEHIIAVIKECALRMGLWKEPGDSMLWGEQIENRGSQITFSALGQLAPISYKKAWDPAGSLQTRLQECVAQALPDFSVRAGGNTSIDVCCRGDDKAHALHMLAQYCGFSVENITFIGDRMYPGGNDYPTAFTGALAVKVGNPEDTLALCLEVLAYLQ</sequence>
<feature type="binding site" evidence="12">
    <location>
        <position position="233"/>
    </location>
    <ligand>
        <name>Mg(2+)</name>
        <dbReference type="ChEBI" id="CHEBI:18420"/>
        <label>1</label>
    </ligand>
</feature>
<dbReference type="GO" id="GO:0006013">
    <property type="term" value="P:mannose metabolic process"/>
    <property type="evidence" value="ECO:0007669"/>
    <property type="project" value="TreeGrafter"/>
</dbReference>
<dbReference type="SUPFAM" id="SSF56784">
    <property type="entry name" value="HAD-like"/>
    <property type="match status" value="1"/>
</dbReference>
<evidence type="ECO:0000256" key="5">
    <source>
        <dbReference type="ARBA" id="ARBA00012730"/>
    </source>
</evidence>
<gene>
    <name evidence="13" type="ORF">AXE77_00220</name>
</gene>
<feature type="binding site" evidence="12">
    <location>
        <position position="29"/>
    </location>
    <ligand>
        <name>Mg(2+)</name>
        <dbReference type="ChEBI" id="CHEBI:18420"/>
        <label>1</label>
    </ligand>
</feature>
<dbReference type="InterPro" id="IPR043169">
    <property type="entry name" value="PMM_cap"/>
</dbReference>
<evidence type="ECO:0000256" key="4">
    <source>
        <dbReference type="ARBA" id="ARBA00011738"/>
    </source>
</evidence>
<evidence type="ECO:0000313" key="13">
    <source>
        <dbReference type="EMBL" id="RFD79997.1"/>
    </source>
</evidence>
<accession>A0A3E1J123</accession>
<dbReference type="OrthoDB" id="2241234at2"/>
<feature type="binding site" evidence="11">
    <location>
        <position position="149"/>
    </location>
    <ligand>
        <name>alpha-D-mannose 1-phosphate</name>
        <dbReference type="ChEBI" id="CHEBI:58409"/>
    </ligand>
</feature>
<dbReference type="UniPathway" id="UPA00126">
    <property type="reaction ID" value="UER00424"/>
</dbReference>
<dbReference type="InterPro" id="IPR036412">
    <property type="entry name" value="HAD-like_sf"/>
</dbReference>
<dbReference type="SFLD" id="SFLDG01140">
    <property type="entry name" value="C2.B:_Phosphomannomutase_and_P"/>
    <property type="match status" value="1"/>
</dbReference>
<feature type="active site" description="Proton donor/acceptor" evidence="10">
    <location>
        <position position="29"/>
    </location>
</feature>